<dbReference type="Proteomes" id="UP000649617">
    <property type="component" value="Unassembled WGS sequence"/>
</dbReference>
<dbReference type="InterPro" id="IPR011009">
    <property type="entry name" value="Kinase-like_dom_sf"/>
</dbReference>
<evidence type="ECO:0000313" key="3">
    <source>
        <dbReference type="EMBL" id="CAE7403733.1"/>
    </source>
</evidence>
<comment type="caution">
    <text evidence="3">The sequence shown here is derived from an EMBL/GenBank/DDBJ whole genome shotgun (WGS) entry which is preliminary data.</text>
</comment>
<dbReference type="InterPro" id="IPR008271">
    <property type="entry name" value="Ser/Thr_kinase_AS"/>
</dbReference>
<dbReference type="Pfam" id="PF00069">
    <property type="entry name" value="Pkinase"/>
    <property type="match status" value="1"/>
</dbReference>
<accession>A0A812QTP8</accession>
<dbReference type="SMART" id="SM00220">
    <property type="entry name" value="S_TKc"/>
    <property type="match status" value="1"/>
</dbReference>
<protein>
    <submittedName>
        <fullName evidence="3">CPK21 protein</fullName>
    </submittedName>
</protein>
<dbReference type="PROSITE" id="PS00108">
    <property type="entry name" value="PROTEIN_KINASE_ST"/>
    <property type="match status" value="1"/>
</dbReference>
<dbReference type="InterPro" id="IPR000014">
    <property type="entry name" value="PAS"/>
</dbReference>
<name>A0A812QTP8_SYMPI</name>
<dbReference type="GO" id="GO:0044773">
    <property type="term" value="P:mitotic DNA damage checkpoint signaling"/>
    <property type="evidence" value="ECO:0007669"/>
    <property type="project" value="TreeGrafter"/>
</dbReference>
<feature type="domain" description="Protein kinase" evidence="1">
    <location>
        <begin position="20"/>
        <end position="355"/>
    </location>
</feature>
<evidence type="ECO:0000313" key="4">
    <source>
        <dbReference type="Proteomes" id="UP000649617"/>
    </source>
</evidence>
<proteinExistence type="predicted"/>
<dbReference type="PANTHER" id="PTHR44167:SF24">
    <property type="entry name" value="SERINE_THREONINE-PROTEIN KINASE CHK2"/>
    <property type="match status" value="1"/>
</dbReference>
<gene>
    <name evidence="3" type="primary">CPK21</name>
    <name evidence="3" type="ORF">SPIL2461_LOCUS9959</name>
</gene>
<dbReference type="Gene3D" id="1.10.510.10">
    <property type="entry name" value="Transferase(Phosphotransferase) domain 1"/>
    <property type="match status" value="1"/>
</dbReference>
<feature type="non-terminal residue" evidence="3">
    <location>
        <position position="487"/>
    </location>
</feature>
<dbReference type="GO" id="GO:0005524">
    <property type="term" value="F:ATP binding"/>
    <property type="evidence" value="ECO:0007669"/>
    <property type="project" value="InterPro"/>
</dbReference>
<sequence length="487" mass="55355">VDPFKRLPDADKPGGFNDLFPNLQRITDSTFGTVFECCKGYSHERSVVKIVRRREHPLLKQRRQRITETEEFWRYMSKLQALRHENVVRYTNFYAAAWFRVMSSIGLSHTQLPRWGVDGVLECQRNAEFKVDVTRSEDNASFYFVMECCPGRTLLEHLLVTKHASRAVWLTLTLGKFRLFIGTCGSRGVVPSWQESRVRQLMRQLLQALHYIHQMDVIHRDVKLENLMVLERSQEGPLLKLLDFGLGCRGCGSGAMGTLGYMAPEVFGPNSYSNSVDLFSAGVVMHICFTGRPAFPPVSFRTWEDHHKALLAGPDLMQKPLPKAFACLVPVLAWALRPTASRRCTASQALRSPWLQGDGKIWKEEPTLWSGTSGELRFLQVMGVWNGASTKLKVIPSKDSLQVIDEAEVEDEEEDHDIEQFCCRLVRHMDIPVCIANPGKPDCPLVVVSKGFEDLTGFSEQEVLGHNCRFLNKLRSTDLSQARRNLE</sequence>
<evidence type="ECO:0000259" key="1">
    <source>
        <dbReference type="PROSITE" id="PS50011"/>
    </source>
</evidence>
<dbReference type="SUPFAM" id="SSF56112">
    <property type="entry name" value="Protein kinase-like (PK-like)"/>
    <property type="match status" value="1"/>
</dbReference>
<dbReference type="AlphaFoldDB" id="A0A812QTP8"/>
<dbReference type="PANTHER" id="PTHR44167">
    <property type="entry name" value="OVARIAN-SPECIFIC SERINE/THREONINE-PROTEIN KINASE LOK-RELATED"/>
    <property type="match status" value="1"/>
</dbReference>
<feature type="domain" description="PAS" evidence="2">
    <location>
        <begin position="445"/>
        <end position="487"/>
    </location>
</feature>
<dbReference type="OrthoDB" id="447251at2759"/>
<dbReference type="InterPro" id="IPR035965">
    <property type="entry name" value="PAS-like_dom_sf"/>
</dbReference>
<organism evidence="3 4">
    <name type="scientific">Symbiodinium pilosum</name>
    <name type="common">Dinoflagellate</name>
    <dbReference type="NCBI Taxonomy" id="2952"/>
    <lineage>
        <taxon>Eukaryota</taxon>
        <taxon>Sar</taxon>
        <taxon>Alveolata</taxon>
        <taxon>Dinophyceae</taxon>
        <taxon>Suessiales</taxon>
        <taxon>Symbiodiniaceae</taxon>
        <taxon>Symbiodinium</taxon>
    </lineage>
</organism>
<dbReference type="PROSITE" id="PS50112">
    <property type="entry name" value="PAS"/>
    <property type="match status" value="1"/>
</dbReference>
<dbReference type="EMBL" id="CAJNIZ010017858">
    <property type="protein sequence ID" value="CAE7403733.1"/>
    <property type="molecule type" value="Genomic_DNA"/>
</dbReference>
<dbReference type="GO" id="GO:0005634">
    <property type="term" value="C:nucleus"/>
    <property type="evidence" value="ECO:0007669"/>
    <property type="project" value="TreeGrafter"/>
</dbReference>
<evidence type="ECO:0000259" key="2">
    <source>
        <dbReference type="PROSITE" id="PS50112"/>
    </source>
</evidence>
<dbReference type="Gene3D" id="3.30.200.20">
    <property type="entry name" value="Phosphorylase Kinase, domain 1"/>
    <property type="match status" value="1"/>
</dbReference>
<reference evidence="3" key="1">
    <citation type="submission" date="2021-02" db="EMBL/GenBank/DDBJ databases">
        <authorList>
            <person name="Dougan E. K."/>
            <person name="Rhodes N."/>
            <person name="Thang M."/>
            <person name="Chan C."/>
        </authorList>
    </citation>
    <scope>NUCLEOTIDE SEQUENCE</scope>
</reference>
<dbReference type="Gene3D" id="3.30.450.20">
    <property type="entry name" value="PAS domain"/>
    <property type="match status" value="1"/>
</dbReference>
<dbReference type="GO" id="GO:0004674">
    <property type="term" value="F:protein serine/threonine kinase activity"/>
    <property type="evidence" value="ECO:0007669"/>
    <property type="project" value="TreeGrafter"/>
</dbReference>
<keyword evidence="4" id="KW-1185">Reference proteome</keyword>
<dbReference type="SUPFAM" id="SSF55785">
    <property type="entry name" value="PYP-like sensor domain (PAS domain)"/>
    <property type="match status" value="1"/>
</dbReference>
<dbReference type="PROSITE" id="PS50011">
    <property type="entry name" value="PROTEIN_KINASE_DOM"/>
    <property type="match status" value="1"/>
</dbReference>
<dbReference type="InterPro" id="IPR000719">
    <property type="entry name" value="Prot_kinase_dom"/>
</dbReference>